<evidence type="ECO:0000256" key="4">
    <source>
        <dbReference type="RuleBase" id="RU003560"/>
    </source>
</evidence>
<evidence type="ECO:0000256" key="2">
    <source>
        <dbReference type="ARBA" id="ARBA00008954"/>
    </source>
</evidence>
<reference evidence="5 6" key="1">
    <citation type="submission" date="2019-01" db="EMBL/GenBank/DDBJ databases">
        <title>Genome sequence of Salinicola endophyticus REST5.</title>
        <authorList>
            <person name="Nascimento F.X."/>
        </authorList>
    </citation>
    <scope>NUCLEOTIDE SEQUENCE [LARGE SCALE GENOMIC DNA]</scope>
    <source>
        <strain evidence="5 6">REST5</strain>
    </source>
</reference>
<dbReference type="PROSITE" id="PS00600">
    <property type="entry name" value="AA_TRANSFER_CLASS_3"/>
    <property type="match status" value="1"/>
</dbReference>
<evidence type="ECO:0000313" key="6">
    <source>
        <dbReference type="Proteomes" id="UP001321526"/>
    </source>
</evidence>
<dbReference type="InterPro" id="IPR015421">
    <property type="entry name" value="PyrdxlP-dep_Trfase_major"/>
</dbReference>
<dbReference type="CDD" id="cd00610">
    <property type="entry name" value="OAT_like"/>
    <property type="match status" value="1"/>
</dbReference>
<dbReference type="PIRSF" id="PIRSF000521">
    <property type="entry name" value="Transaminase_4ab_Lys_Orn"/>
    <property type="match status" value="1"/>
</dbReference>
<dbReference type="InterPro" id="IPR015422">
    <property type="entry name" value="PyrdxlP-dep_Trfase_small"/>
</dbReference>
<protein>
    <submittedName>
        <fullName evidence="5">Aspartate aminotransferase family protein</fullName>
    </submittedName>
</protein>
<dbReference type="GO" id="GO:0008483">
    <property type="term" value="F:transaminase activity"/>
    <property type="evidence" value="ECO:0007669"/>
    <property type="project" value="UniProtKB-KW"/>
</dbReference>
<dbReference type="InterPro" id="IPR005814">
    <property type="entry name" value="Aminotrans_3"/>
</dbReference>
<dbReference type="EMBL" id="CP035631">
    <property type="protein sequence ID" value="WFF41548.1"/>
    <property type="molecule type" value="Genomic_DNA"/>
</dbReference>
<organism evidence="5 6">
    <name type="scientific">Salinicola endophyticus</name>
    <dbReference type="NCBI Taxonomy" id="1949083"/>
    <lineage>
        <taxon>Bacteria</taxon>
        <taxon>Pseudomonadati</taxon>
        <taxon>Pseudomonadota</taxon>
        <taxon>Gammaproteobacteria</taxon>
        <taxon>Oceanospirillales</taxon>
        <taxon>Halomonadaceae</taxon>
        <taxon>Salinicola</taxon>
    </lineage>
</organism>
<evidence type="ECO:0000256" key="1">
    <source>
        <dbReference type="ARBA" id="ARBA00001933"/>
    </source>
</evidence>
<proteinExistence type="inferred from homology"/>
<keyword evidence="3 4" id="KW-0663">Pyridoxal phosphate</keyword>
<comment type="similarity">
    <text evidence="2 4">Belongs to the class-III pyridoxal-phosphate-dependent aminotransferase family.</text>
</comment>
<gene>
    <name evidence="5" type="ORF">EVC62_08560</name>
</gene>
<dbReference type="SUPFAM" id="SSF53383">
    <property type="entry name" value="PLP-dependent transferases"/>
    <property type="match status" value="1"/>
</dbReference>
<dbReference type="PANTHER" id="PTHR45688:SF13">
    <property type="entry name" value="ALANINE--GLYOXYLATE AMINOTRANSFERASE 2-LIKE"/>
    <property type="match status" value="1"/>
</dbReference>
<keyword evidence="5" id="KW-0032">Aminotransferase</keyword>
<keyword evidence="5" id="KW-0808">Transferase</keyword>
<dbReference type="Proteomes" id="UP001321526">
    <property type="component" value="Chromosome"/>
</dbReference>
<keyword evidence="6" id="KW-1185">Reference proteome</keyword>
<accession>A0ABY8FFE9</accession>
<comment type="cofactor">
    <cofactor evidence="1">
        <name>pyridoxal 5'-phosphate</name>
        <dbReference type="ChEBI" id="CHEBI:597326"/>
    </cofactor>
</comment>
<sequence>MNMQEPSVKDDDAVDAALLARRQRLLGASYRLFYQRPFHPVRGEGVWLFDRHGTAHLDAYNNVACVGHCHPKVVEAIANQAATLNTHTRYLHETILDCAERLIDSLPAPLAQLVFTCSGSEANDLALRMARAFTGGEGLIVTELAYHGVTQAIAEASPSLGSKVKLGTSVRTVPAPVDRGDGAAAMGARFAAGVQAAIDDLAAHGIRPAALLLDSVFSSDGIVTDPVGFLAPAVETIRRAGGLYIADEVQAGLGRTGVLWGFPRHGVRADLVTLGKPLGNGHPVAGVAGRRDVMDHFGETARYFNTFGGNPVACAAALAVQRVMAEEDLVAQAATVGADLHAGLGQIAATTDRLGAVRGAGLLAGVEVLDAQGAPDAALAQALVDGLRERQVLISATGPQANVLKIRPPLVFNRTHVERLCEVLEAALVDVLETWRDR</sequence>
<dbReference type="InterPro" id="IPR049704">
    <property type="entry name" value="Aminotrans_3_PPA_site"/>
</dbReference>
<dbReference type="Gene3D" id="3.90.1150.10">
    <property type="entry name" value="Aspartate Aminotransferase, domain 1"/>
    <property type="match status" value="1"/>
</dbReference>
<dbReference type="PANTHER" id="PTHR45688">
    <property type="match status" value="1"/>
</dbReference>
<dbReference type="InterPro" id="IPR015424">
    <property type="entry name" value="PyrdxlP-dep_Trfase"/>
</dbReference>
<dbReference type="Gene3D" id="3.40.640.10">
    <property type="entry name" value="Type I PLP-dependent aspartate aminotransferase-like (Major domain)"/>
    <property type="match status" value="1"/>
</dbReference>
<name>A0ABY8FFE9_9GAMM</name>
<evidence type="ECO:0000256" key="3">
    <source>
        <dbReference type="ARBA" id="ARBA00022898"/>
    </source>
</evidence>
<dbReference type="Pfam" id="PF00202">
    <property type="entry name" value="Aminotran_3"/>
    <property type="match status" value="1"/>
</dbReference>
<evidence type="ECO:0000313" key="5">
    <source>
        <dbReference type="EMBL" id="WFF41548.1"/>
    </source>
</evidence>